<evidence type="ECO:0000259" key="1">
    <source>
        <dbReference type="Pfam" id="PF00931"/>
    </source>
</evidence>
<dbReference type="InterPro" id="IPR002182">
    <property type="entry name" value="NB-ARC"/>
</dbReference>
<accession>A0A699U3P0</accession>
<feature type="non-terminal residue" evidence="2">
    <location>
        <position position="125"/>
    </location>
</feature>
<feature type="domain" description="NB-ARC" evidence="1">
    <location>
        <begin position="86"/>
        <end position="121"/>
    </location>
</feature>
<dbReference type="Pfam" id="PF00931">
    <property type="entry name" value="NB-ARC"/>
    <property type="match status" value="1"/>
</dbReference>
<comment type="caution">
    <text evidence="2">The sequence shown here is derived from an EMBL/GenBank/DDBJ whole genome shotgun (WGS) entry which is preliminary data.</text>
</comment>
<dbReference type="SUPFAM" id="SSF52540">
    <property type="entry name" value="P-loop containing nucleoside triphosphate hydrolases"/>
    <property type="match status" value="1"/>
</dbReference>
<dbReference type="GO" id="GO:0043531">
    <property type="term" value="F:ADP binding"/>
    <property type="evidence" value="ECO:0007669"/>
    <property type="project" value="InterPro"/>
</dbReference>
<sequence length="125" mass="13664">SKMESRMANVADKLVEEAQGSLLAVVTNEISYTWHCRENVEKLRLEVGKLKNGAAFESDVSIPTPLLGPLELNPRKDHNELDTQKSALENIKKSIEDESLQIIGIYGTGGVGKTTLAREVAAMVN</sequence>
<dbReference type="EMBL" id="BKCJ011296622">
    <property type="protein sequence ID" value="GFD16937.1"/>
    <property type="molecule type" value="Genomic_DNA"/>
</dbReference>
<reference evidence="2" key="1">
    <citation type="journal article" date="2019" name="Sci. Rep.">
        <title>Draft genome of Tanacetum cinerariifolium, the natural source of mosquito coil.</title>
        <authorList>
            <person name="Yamashiro T."/>
            <person name="Shiraishi A."/>
            <person name="Satake H."/>
            <person name="Nakayama K."/>
        </authorList>
    </citation>
    <scope>NUCLEOTIDE SEQUENCE</scope>
</reference>
<gene>
    <name evidence="2" type="ORF">Tci_888906</name>
</gene>
<dbReference type="InterPro" id="IPR027417">
    <property type="entry name" value="P-loop_NTPase"/>
</dbReference>
<dbReference type="Gene3D" id="3.40.50.300">
    <property type="entry name" value="P-loop containing nucleotide triphosphate hydrolases"/>
    <property type="match status" value="1"/>
</dbReference>
<organism evidence="2">
    <name type="scientific">Tanacetum cinerariifolium</name>
    <name type="common">Dalmatian daisy</name>
    <name type="synonym">Chrysanthemum cinerariifolium</name>
    <dbReference type="NCBI Taxonomy" id="118510"/>
    <lineage>
        <taxon>Eukaryota</taxon>
        <taxon>Viridiplantae</taxon>
        <taxon>Streptophyta</taxon>
        <taxon>Embryophyta</taxon>
        <taxon>Tracheophyta</taxon>
        <taxon>Spermatophyta</taxon>
        <taxon>Magnoliopsida</taxon>
        <taxon>eudicotyledons</taxon>
        <taxon>Gunneridae</taxon>
        <taxon>Pentapetalae</taxon>
        <taxon>asterids</taxon>
        <taxon>campanulids</taxon>
        <taxon>Asterales</taxon>
        <taxon>Asteraceae</taxon>
        <taxon>Asteroideae</taxon>
        <taxon>Anthemideae</taxon>
        <taxon>Anthemidinae</taxon>
        <taxon>Tanacetum</taxon>
    </lineage>
</organism>
<evidence type="ECO:0000313" key="2">
    <source>
        <dbReference type="EMBL" id="GFD16937.1"/>
    </source>
</evidence>
<proteinExistence type="predicted"/>
<name>A0A699U3P0_TANCI</name>
<feature type="non-terminal residue" evidence="2">
    <location>
        <position position="1"/>
    </location>
</feature>
<dbReference type="AlphaFoldDB" id="A0A699U3P0"/>
<protein>
    <submittedName>
        <fullName evidence="2">Disease resistance protein At4g27190-like</fullName>
    </submittedName>
</protein>